<evidence type="ECO:0000256" key="1">
    <source>
        <dbReference type="SAM" id="MobiDB-lite"/>
    </source>
</evidence>
<organism evidence="2 3">
    <name type="scientific">Zancudomyces culisetae</name>
    <name type="common">Gut fungus</name>
    <name type="synonym">Smittium culisetae</name>
    <dbReference type="NCBI Taxonomy" id="1213189"/>
    <lineage>
        <taxon>Eukaryota</taxon>
        <taxon>Fungi</taxon>
        <taxon>Fungi incertae sedis</taxon>
        <taxon>Zoopagomycota</taxon>
        <taxon>Kickxellomycotina</taxon>
        <taxon>Harpellomycetes</taxon>
        <taxon>Harpellales</taxon>
        <taxon>Legeriomycetaceae</taxon>
        <taxon>Zancudomyces</taxon>
    </lineage>
</organism>
<sequence>MFQENSHKLPELCKNEFLMTLSDLESVRDLFFTILGLIRMIVPRQDNSTAPSPAPVTTAASTPVVENYQAHSTTLGTSETAIPSTSAAPAKRSLPLTPEDIDSGDKKPAKIAKSKAKPKPKSKKAKKEEVLEPEVVAAAPSSSSGESSEDDIPLSKMNLVFNPDASPSKSKSRPASNASPSADQSSIAAIQSANPLASATLQSIPDAASLATPIAISSTPITATTTTASTTSRSSADALAFFRNSIASCKAKLSDPSLSATVNPTFGSEFAYDFGFGVGLGFGFGYTDPNSFVDSKDPNAFASLDSSTSATLQSIPDAASLATPIAISSTPITATTTTASTTSRSSADALAFFRNSIASCKAKLSDPSLSATVNPTFGSEFAYDFGFGVGLGFGFGYTDPNSFVDSKDPNAFASLDSSSIDNLTINNLLTF</sequence>
<feature type="compositionally biased region" description="Basic residues" evidence="1">
    <location>
        <begin position="109"/>
        <end position="125"/>
    </location>
</feature>
<proteinExistence type="predicted"/>
<feature type="compositionally biased region" description="Polar residues" evidence="1">
    <location>
        <begin position="73"/>
        <end position="87"/>
    </location>
</feature>
<feature type="compositionally biased region" description="Low complexity" evidence="1">
    <location>
        <begin position="133"/>
        <end position="146"/>
    </location>
</feature>
<dbReference type="EMBL" id="LSSK01000182">
    <property type="protein sequence ID" value="OMH84542.1"/>
    <property type="molecule type" value="Genomic_DNA"/>
</dbReference>
<gene>
    <name evidence="2" type="ORF">AX774_g1947</name>
</gene>
<comment type="caution">
    <text evidence="2">The sequence shown here is derived from an EMBL/GenBank/DDBJ whole genome shotgun (WGS) entry which is preliminary data.</text>
</comment>
<feature type="compositionally biased region" description="Low complexity" evidence="1">
    <location>
        <begin position="163"/>
        <end position="186"/>
    </location>
</feature>
<evidence type="ECO:0000313" key="3">
    <source>
        <dbReference type="Proteomes" id="UP000188320"/>
    </source>
</evidence>
<accession>A0A1R1PUG1</accession>
<name>A0A1R1PUG1_ZANCU</name>
<dbReference type="AlphaFoldDB" id="A0A1R1PUG1"/>
<keyword evidence="3" id="KW-1185">Reference proteome</keyword>
<reference evidence="3" key="1">
    <citation type="submission" date="2017-01" db="EMBL/GenBank/DDBJ databases">
        <authorList>
            <person name="Wang Y."/>
            <person name="White M."/>
            <person name="Kvist S."/>
            <person name="Moncalvo J.-M."/>
        </authorList>
    </citation>
    <scope>NUCLEOTIDE SEQUENCE [LARGE SCALE GENOMIC DNA]</scope>
    <source>
        <strain evidence="3">COL-18-3</strain>
    </source>
</reference>
<protein>
    <submittedName>
        <fullName evidence="2">Uncharacterized protein</fullName>
    </submittedName>
</protein>
<evidence type="ECO:0000313" key="2">
    <source>
        <dbReference type="EMBL" id="OMH84542.1"/>
    </source>
</evidence>
<dbReference type="Proteomes" id="UP000188320">
    <property type="component" value="Unassembled WGS sequence"/>
</dbReference>
<feature type="region of interest" description="Disordered" evidence="1">
    <location>
        <begin position="73"/>
        <end position="186"/>
    </location>
</feature>